<protein>
    <submittedName>
        <fullName evidence="1">32222_t:CDS:1</fullName>
    </submittedName>
</protein>
<comment type="caution">
    <text evidence="1">The sequence shown here is derived from an EMBL/GenBank/DDBJ whole genome shotgun (WGS) entry which is preliminary data.</text>
</comment>
<evidence type="ECO:0000313" key="2">
    <source>
        <dbReference type="Proteomes" id="UP000789920"/>
    </source>
</evidence>
<keyword evidence="2" id="KW-1185">Reference proteome</keyword>
<sequence>VSISTEEIASNYTDTVTQTNISDYSGFNLDPSDDSENNDDYMGAMYSDDDE</sequence>
<evidence type="ECO:0000313" key="1">
    <source>
        <dbReference type="EMBL" id="CAG8832916.1"/>
    </source>
</evidence>
<proteinExistence type="predicted"/>
<dbReference type="EMBL" id="CAJVQC010105097">
    <property type="protein sequence ID" value="CAG8832916.1"/>
    <property type="molecule type" value="Genomic_DNA"/>
</dbReference>
<feature type="non-terminal residue" evidence="1">
    <location>
        <position position="1"/>
    </location>
</feature>
<reference evidence="1" key="1">
    <citation type="submission" date="2021-06" db="EMBL/GenBank/DDBJ databases">
        <authorList>
            <person name="Kallberg Y."/>
            <person name="Tangrot J."/>
            <person name="Rosling A."/>
        </authorList>
    </citation>
    <scope>NUCLEOTIDE SEQUENCE</scope>
    <source>
        <strain evidence="1">MA461A</strain>
    </source>
</reference>
<name>A0ACA9S9V4_9GLOM</name>
<feature type="non-terminal residue" evidence="1">
    <location>
        <position position="51"/>
    </location>
</feature>
<gene>
    <name evidence="1" type="ORF">RPERSI_LOCUS28637</name>
</gene>
<dbReference type="Proteomes" id="UP000789920">
    <property type="component" value="Unassembled WGS sequence"/>
</dbReference>
<accession>A0ACA9S9V4</accession>
<organism evidence="1 2">
    <name type="scientific">Racocetra persica</name>
    <dbReference type="NCBI Taxonomy" id="160502"/>
    <lineage>
        <taxon>Eukaryota</taxon>
        <taxon>Fungi</taxon>
        <taxon>Fungi incertae sedis</taxon>
        <taxon>Mucoromycota</taxon>
        <taxon>Glomeromycotina</taxon>
        <taxon>Glomeromycetes</taxon>
        <taxon>Diversisporales</taxon>
        <taxon>Gigasporaceae</taxon>
        <taxon>Racocetra</taxon>
    </lineage>
</organism>